<name>A0A5P9WC34_ECOLX</name>
<dbReference type="AlphaFoldDB" id="A0A5P9WC34"/>
<reference evidence="1" key="1">
    <citation type="submission" date="2019-02" db="EMBL/GenBank/DDBJ databases">
        <title>Draft genome sequence of a MDR and hypervirulent Escherichia coli ST6395 carrying mcr-1 and blaCARB-2 genes isolated from isolated from healthy broiler, Pakistan.</title>
        <authorList>
            <person name="Mohsin M."/>
            <person name="Azam M."/>
            <person name="Rahman S."/>
            <person name="Esposito F."/>
            <person name="Sellera F.P."/>
            <person name="Monte D.F."/>
            <person name="Cerdeira L."/>
            <person name="Lincopan N."/>
        </authorList>
    </citation>
    <scope>NUCLEOTIDE SEQUENCE</scope>
    <source>
        <strain evidence="1">PK411</strain>
        <plasmid evidence="1">pPK411</plasmid>
    </source>
</reference>
<evidence type="ECO:0000313" key="1">
    <source>
        <dbReference type="EMBL" id="QFX79081.1"/>
    </source>
</evidence>
<sequence>MGDYVGCVFLVVGYYVSHCVGCMHGIFCSSKTQARYRLYTRPFRSCYNRVPKGDAPLKPRTMQPFLCGSTNLEDI</sequence>
<accession>A0A5P9WC34</accession>
<proteinExistence type="predicted"/>
<keyword evidence="1" id="KW-0614">Plasmid</keyword>
<organism evidence="1">
    <name type="scientific">Escherichia coli</name>
    <dbReference type="NCBI Taxonomy" id="562"/>
    <lineage>
        <taxon>Bacteria</taxon>
        <taxon>Pseudomonadati</taxon>
        <taxon>Pseudomonadota</taxon>
        <taxon>Gammaproteobacteria</taxon>
        <taxon>Enterobacterales</taxon>
        <taxon>Enterobacteriaceae</taxon>
        <taxon>Escherichia</taxon>
    </lineage>
</organism>
<geneLocation type="plasmid" evidence="1">
    <name>pPK411</name>
</geneLocation>
<dbReference type="EMBL" id="MK571810">
    <property type="protein sequence ID" value="QFX79081.1"/>
    <property type="molecule type" value="Genomic_DNA"/>
</dbReference>
<protein>
    <submittedName>
        <fullName evidence="1">Uncharacterized protein</fullName>
    </submittedName>
</protein>